<evidence type="ECO:0000259" key="2">
    <source>
        <dbReference type="Pfam" id="PF13843"/>
    </source>
</evidence>
<feature type="compositionally biased region" description="Low complexity" evidence="1">
    <location>
        <begin position="301"/>
        <end position="313"/>
    </location>
</feature>
<name>A0A8X6VWX7_TRICX</name>
<protein>
    <submittedName>
        <fullName evidence="3">PiggyBac transposable element-derived protein 4</fullName>
    </submittedName>
</protein>
<accession>A0A8X6VWX7</accession>
<proteinExistence type="predicted"/>
<dbReference type="AlphaFoldDB" id="A0A8X6VWX7"/>
<dbReference type="PANTHER" id="PTHR46599">
    <property type="entry name" value="PIGGYBAC TRANSPOSABLE ELEMENT-DERIVED PROTEIN 4"/>
    <property type="match status" value="1"/>
</dbReference>
<feature type="domain" description="PiggyBac transposable element-derived protein" evidence="2">
    <location>
        <begin position="47"/>
        <end position="115"/>
    </location>
</feature>
<evidence type="ECO:0000256" key="1">
    <source>
        <dbReference type="SAM" id="MobiDB-lite"/>
    </source>
</evidence>
<sequence>MIVISVLSNCPAVESEDADISLARMWVEEKTVCPATPRYDFTESPGILVVLTLMEPLLNKGYCVTLDNYYSSPILTDTLVKYKTDSYGTTNLNRKEVPSYVKSKKLKKEMIEVRSSREEKLKPKIAVDYNDTMGGVDRANQNLASYAIPKKYGKKYYRKIFFHIFDQCIWNSYVLYKKIGGSKSQLQFRLDLVNEMVIKYHSESMGSKRDRPLLKTPLRLTERHFVKFIPPTEKKEKPARKCFICCRKRDSVGTKIRKETSLNLDALQWKLGISRRDIIYWTTLNWLHYIKIMPCRDSNMSSYSQSKSTATSAHQIEKKWASRNKKNRQRMAQTHAEDDAEQHAARLEDAH</sequence>
<feature type="region of interest" description="Disordered" evidence="1">
    <location>
        <begin position="301"/>
        <end position="351"/>
    </location>
</feature>
<dbReference type="Proteomes" id="UP000887159">
    <property type="component" value="Unassembled WGS sequence"/>
</dbReference>
<evidence type="ECO:0000313" key="4">
    <source>
        <dbReference type="Proteomes" id="UP000887159"/>
    </source>
</evidence>
<evidence type="ECO:0000313" key="3">
    <source>
        <dbReference type="EMBL" id="GFY23905.1"/>
    </source>
</evidence>
<feature type="compositionally biased region" description="Basic and acidic residues" evidence="1">
    <location>
        <begin position="335"/>
        <end position="351"/>
    </location>
</feature>
<dbReference type="InterPro" id="IPR029526">
    <property type="entry name" value="PGBD"/>
</dbReference>
<dbReference type="EMBL" id="BMAU01021367">
    <property type="protein sequence ID" value="GFY23905.1"/>
    <property type="molecule type" value="Genomic_DNA"/>
</dbReference>
<dbReference type="Pfam" id="PF13843">
    <property type="entry name" value="DDE_Tnp_1_7"/>
    <property type="match status" value="1"/>
</dbReference>
<comment type="caution">
    <text evidence="3">The sequence shown here is derived from an EMBL/GenBank/DDBJ whole genome shotgun (WGS) entry which is preliminary data.</text>
</comment>
<organism evidence="3 4">
    <name type="scientific">Trichonephila clavipes</name>
    <name type="common">Golden silk orbweaver</name>
    <name type="synonym">Nephila clavipes</name>
    <dbReference type="NCBI Taxonomy" id="2585209"/>
    <lineage>
        <taxon>Eukaryota</taxon>
        <taxon>Metazoa</taxon>
        <taxon>Ecdysozoa</taxon>
        <taxon>Arthropoda</taxon>
        <taxon>Chelicerata</taxon>
        <taxon>Arachnida</taxon>
        <taxon>Araneae</taxon>
        <taxon>Araneomorphae</taxon>
        <taxon>Entelegynae</taxon>
        <taxon>Araneoidea</taxon>
        <taxon>Nephilidae</taxon>
        <taxon>Trichonephila</taxon>
    </lineage>
</organism>
<gene>
    <name evidence="3" type="primary">PGBD4</name>
    <name evidence="3" type="ORF">TNCV_3536991</name>
</gene>
<keyword evidence="4" id="KW-1185">Reference proteome</keyword>
<dbReference type="PANTHER" id="PTHR46599:SF3">
    <property type="entry name" value="PIGGYBAC TRANSPOSABLE ELEMENT-DERIVED PROTEIN 4"/>
    <property type="match status" value="1"/>
</dbReference>
<reference evidence="3" key="1">
    <citation type="submission" date="2020-08" db="EMBL/GenBank/DDBJ databases">
        <title>Multicomponent nature underlies the extraordinary mechanical properties of spider dragline silk.</title>
        <authorList>
            <person name="Kono N."/>
            <person name="Nakamura H."/>
            <person name="Mori M."/>
            <person name="Yoshida Y."/>
            <person name="Ohtoshi R."/>
            <person name="Malay A.D."/>
            <person name="Moran D.A.P."/>
            <person name="Tomita M."/>
            <person name="Numata K."/>
            <person name="Arakawa K."/>
        </authorList>
    </citation>
    <scope>NUCLEOTIDE SEQUENCE</scope>
</reference>